<dbReference type="Proteomes" id="UP000252081">
    <property type="component" value="Unassembled WGS sequence"/>
</dbReference>
<proteinExistence type="predicted"/>
<organism evidence="1 2">
    <name type="scientific">Pedobacter miscanthi</name>
    <dbReference type="NCBI Taxonomy" id="2259170"/>
    <lineage>
        <taxon>Bacteria</taxon>
        <taxon>Pseudomonadati</taxon>
        <taxon>Bacteroidota</taxon>
        <taxon>Sphingobacteriia</taxon>
        <taxon>Sphingobacteriales</taxon>
        <taxon>Sphingobacteriaceae</taxon>
        <taxon>Pedobacter</taxon>
    </lineage>
</organism>
<reference evidence="1 2" key="1">
    <citation type="submission" date="2018-07" db="EMBL/GenBank/DDBJ databases">
        <title>A draft genome of a endophytic bacteria, a new species of Pedobacter.</title>
        <authorList>
            <person name="Zhang Z.D."/>
            <person name="Chen Z.J."/>
        </authorList>
    </citation>
    <scope>NUCLEOTIDE SEQUENCE [LARGE SCALE GENOMIC DNA]</scope>
    <source>
        <strain evidence="1 2">RS10</strain>
    </source>
</reference>
<dbReference type="EMBL" id="QNQU01000005">
    <property type="protein sequence ID" value="RBQ08976.1"/>
    <property type="molecule type" value="Genomic_DNA"/>
</dbReference>
<dbReference type="RefSeq" id="WP_113948151.1">
    <property type="nucleotide sequence ID" value="NZ_QNQU01000005.1"/>
</dbReference>
<comment type="caution">
    <text evidence="1">The sequence shown here is derived from an EMBL/GenBank/DDBJ whole genome shotgun (WGS) entry which is preliminary data.</text>
</comment>
<sequence>MNEENLRHLQANLEYLGFGKKLNTSLRYCIEFGLPRFRMTLNLKMPVPNPKNWPDHEDFIEYQLEISKDSDNDKYSFIWYDLYLSKAIKPYEMINQRFFINNGKGITATESYNMLSGRAVNKDVMLKNGRTANLWLKLSFTEYLAVNGYAIRSYGGNYKFNLAAAVDRFIFPEMEEEGLKNRLMKSLKRGDLQRMCFFTSGREVQGFITVDPQFETIEFYDHDLEPVPSHLIDRKTVYGKTMGSTRNKDALLNEAMDEDKKGRGR</sequence>
<evidence type="ECO:0000313" key="1">
    <source>
        <dbReference type="EMBL" id="RBQ08976.1"/>
    </source>
</evidence>
<keyword evidence="2" id="KW-1185">Reference proteome</keyword>
<gene>
    <name evidence="1" type="ORF">DRW42_07140</name>
</gene>
<protein>
    <submittedName>
        <fullName evidence="1">Uncharacterized protein</fullName>
    </submittedName>
</protein>
<name>A0A366L577_9SPHI</name>
<dbReference type="OrthoDB" id="6372253at2"/>
<dbReference type="AlphaFoldDB" id="A0A366L577"/>
<evidence type="ECO:0000313" key="2">
    <source>
        <dbReference type="Proteomes" id="UP000252081"/>
    </source>
</evidence>
<accession>A0A366L577</accession>